<name>A0A0W0GC52_MONRR</name>
<comment type="caution">
    <text evidence="2">The sequence shown here is derived from an EMBL/GenBank/DDBJ whole genome shotgun (WGS) entry which is preliminary data.</text>
</comment>
<feature type="region of interest" description="Disordered" evidence="1">
    <location>
        <begin position="212"/>
        <end position="231"/>
    </location>
</feature>
<dbReference type="Proteomes" id="UP000054988">
    <property type="component" value="Unassembled WGS sequence"/>
</dbReference>
<dbReference type="EMBL" id="LATX01000484">
    <property type="protein sequence ID" value="KTB46136.1"/>
    <property type="molecule type" value="Genomic_DNA"/>
</dbReference>
<gene>
    <name evidence="2" type="ORF">WG66_1288</name>
</gene>
<organism evidence="2 3">
    <name type="scientific">Moniliophthora roreri</name>
    <name type="common">Frosty pod rot fungus</name>
    <name type="synonym">Monilia roreri</name>
    <dbReference type="NCBI Taxonomy" id="221103"/>
    <lineage>
        <taxon>Eukaryota</taxon>
        <taxon>Fungi</taxon>
        <taxon>Dikarya</taxon>
        <taxon>Basidiomycota</taxon>
        <taxon>Agaricomycotina</taxon>
        <taxon>Agaricomycetes</taxon>
        <taxon>Agaricomycetidae</taxon>
        <taxon>Agaricales</taxon>
        <taxon>Marasmiineae</taxon>
        <taxon>Marasmiaceae</taxon>
        <taxon>Moniliophthora</taxon>
    </lineage>
</organism>
<dbReference type="PANTHER" id="PTHR35871:SF1">
    <property type="entry name" value="CXC1-LIKE CYSTEINE CLUSTER ASSOCIATED WITH KDZ TRANSPOSASES DOMAIN-CONTAINING PROTEIN"/>
    <property type="match status" value="1"/>
</dbReference>
<dbReference type="AlphaFoldDB" id="A0A0W0GC52"/>
<protein>
    <recommendedName>
        <fullName evidence="4">DDE-1 domain-containing protein</fullName>
    </recommendedName>
</protein>
<evidence type="ECO:0000313" key="2">
    <source>
        <dbReference type="EMBL" id="KTB46136.1"/>
    </source>
</evidence>
<sequence length="355" mass="40238">MLRDEDDGEEWEFEAETEEVVLSARFKAKQKPDICGWDILQEQIIADLKKKQNTLLFSQLNQLFILQNFANLCLKGVKVMAASKEIAHQWHYKDSLSPGVKEVIANFQDESSAHAFDTVSHAWLGPGQQILMKKSRGRLIHDSDFINEIDGHLVIWNPDGTIKSEAWKIIHPAIEVFEEAHPDCQALFVFDQSSTHAALGPDSLRAFDMNKSNGGAQRKQKDTIIPDSNPDPQFCGKVQKMTTESGEAKGLQQVLEERSFNVKKMRAKCKPGWVKYRYREIPKKNFQEAKDAMLECLDSCPTDVIQRFINQSWRFMDAYQKGLTGKAAAWAVKKQCGHCTVSVSAYMALEAVLNQ</sequence>
<evidence type="ECO:0008006" key="4">
    <source>
        <dbReference type="Google" id="ProtNLM"/>
    </source>
</evidence>
<proteinExistence type="predicted"/>
<accession>A0A0W0GC52</accession>
<evidence type="ECO:0000313" key="3">
    <source>
        <dbReference type="Proteomes" id="UP000054988"/>
    </source>
</evidence>
<evidence type="ECO:0000256" key="1">
    <source>
        <dbReference type="SAM" id="MobiDB-lite"/>
    </source>
</evidence>
<dbReference type="PANTHER" id="PTHR35871">
    <property type="entry name" value="EXPRESSED PROTEIN"/>
    <property type="match status" value="1"/>
</dbReference>
<reference evidence="2 3" key="1">
    <citation type="submission" date="2015-12" db="EMBL/GenBank/DDBJ databases">
        <title>Draft genome sequence of Moniliophthora roreri, the causal agent of frosty pod rot of cacao.</title>
        <authorList>
            <person name="Aime M.C."/>
            <person name="Diaz-Valderrama J.R."/>
            <person name="Kijpornyongpan T."/>
            <person name="Phillips-Mora W."/>
        </authorList>
    </citation>
    <scope>NUCLEOTIDE SEQUENCE [LARGE SCALE GENOMIC DNA]</scope>
    <source>
        <strain evidence="2 3">MCA 2952</strain>
    </source>
</reference>